<reference evidence="6 7" key="1">
    <citation type="journal article" date="2016" name="Nat. Commun.">
        <title>Thousands of microbial genomes shed light on interconnected biogeochemical processes in an aquifer system.</title>
        <authorList>
            <person name="Anantharaman K."/>
            <person name="Brown C.T."/>
            <person name="Hug L.A."/>
            <person name="Sharon I."/>
            <person name="Castelle C.J."/>
            <person name="Probst A.J."/>
            <person name="Thomas B.C."/>
            <person name="Singh A."/>
            <person name="Wilkins M.J."/>
            <person name="Karaoz U."/>
            <person name="Brodie E.L."/>
            <person name="Williams K.H."/>
            <person name="Hubbard S.S."/>
            <person name="Banfield J.F."/>
        </authorList>
    </citation>
    <scope>NUCLEOTIDE SEQUENCE [LARGE SCALE GENOMIC DNA]</scope>
</reference>
<dbReference type="Proteomes" id="UP000179266">
    <property type="component" value="Unassembled WGS sequence"/>
</dbReference>
<evidence type="ECO:0000256" key="3">
    <source>
        <dbReference type="ARBA" id="ARBA00023004"/>
    </source>
</evidence>
<evidence type="ECO:0000259" key="5">
    <source>
        <dbReference type="Pfam" id="PF01869"/>
    </source>
</evidence>
<keyword evidence="2" id="KW-0479">Metal-binding</keyword>
<dbReference type="InterPro" id="IPR002731">
    <property type="entry name" value="ATPase_BadF"/>
</dbReference>
<feature type="non-terminal residue" evidence="6">
    <location>
        <position position="1"/>
    </location>
</feature>
<dbReference type="GO" id="GO:0051536">
    <property type="term" value="F:iron-sulfur cluster binding"/>
    <property type="evidence" value="ECO:0007669"/>
    <property type="project" value="UniProtKB-KW"/>
</dbReference>
<comment type="cofactor">
    <cofactor evidence="1">
        <name>[4Fe-4S] cluster</name>
        <dbReference type="ChEBI" id="CHEBI:49883"/>
    </cofactor>
</comment>
<sequence>IDVGAFSSKVVLCDDDLKIVGTSVIKNRLNIIKASEEAVQKALDDAKINISEISKIVSTGYGRMNVEIADTSITEITCHGLGAYYLYPKAITVVDIGGQDNKIIQLNSTGKRISFKMNRKCAAGTGAFLDEIAARLELPVSELNNLAAQSTKNLAFGSYCTVFTSTEMLTMVNAGEKIEDIIRGVYISLANHVSAMAVIEGDVVMTGGVAAYNPVFVKIFEQQIKKTVSVHKYAHHAGALGAALYASEKFTELESKNENSL</sequence>
<keyword evidence="3" id="KW-0408">Iron</keyword>
<proteinExistence type="predicted"/>
<dbReference type="Gene3D" id="3.30.420.40">
    <property type="match status" value="2"/>
</dbReference>
<comment type="caution">
    <text evidence="6">The sequence shown here is derived from an EMBL/GenBank/DDBJ whole genome shotgun (WGS) entry which is preliminary data.</text>
</comment>
<feature type="domain" description="ATPase BadF/BadG/BcrA/BcrD type" evidence="5">
    <location>
        <begin position="1"/>
        <end position="246"/>
    </location>
</feature>
<evidence type="ECO:0000313" key="7">
    <source>
        <dbReference type="Proteomes" id="UP000179266"/>
    </source>
</evidence>
<dbReference type="InterPro" id="IPR043129">
    <property type="entry name" value="ATPase_NBD"/>
</dbReference>
<accession>A0A1F7RWM6</accession>
<dbReference type="InterPro" id="IPR008275">
    <property type="entry name" value="CoA_E_activase_dom"/>
</dbReference>
<dbReference type="GO" id="GO:0046872">
    <property type="term" value="F:metal ion binding"/>
    <property type="evidence" value="ECO:0007669"/>
    <property type="project" value="UniProtKB-KW"/>
</dbReference>
<dbReference type="SUPFAM" id="SSF53067">
    <property type="entry name" value="Actin-like ATPase domain"/>
    <property type="match status" value="1"/>
</dbReference>
<dbReference type="InterPro" id="IPR051805">
    <property type="entry name" value="Dehydratase_Activator_Redct"/>
</dbReference>
<protein>
    <recommendedName>
        <fullName evidence="5">ATPase BadF/BadG/BcrA/BcrD type domain-containing protein</fullName>
    </recommendedName>
</protein>
<gene>
    <name evidence="6" type="ORF">A2161_21995</name>
</gene>
<dbReference type="NCBIfam" id="TIGR00241">
    <property type="entry name" value="CoA_E_activ"/>
    <property type="match status" value="1"/>
</dbReference>
<evidence type="ECO:0000313" key="6">
    <source>
        <dbReference type="EMBL" id="OGL45458.1"/>
    </source>
</evidence>
<dbReference type="PANTHER" id="PTHR32329">
    <property type="entry name" value="BIFUNCTIONAL PROTEIN [INCLUDES 2-HYDROXYACYL-COA DEHYDRATASE (N-TER) AND ITS ACTIVATOR DOMAIN (C_TERM)-RELATED"/>
    <property type="match status" value="1"/>
</dbReference>
<organism evidence="6 7">
    <name type="scientific">Candidatus Schekmanbacteria bacterium RBG_13_48_7</name>
    <dbReference type="NCBI Taxonomy" id="1817878"/>
    <lineage>
        <taxon>Bacteria</taxon>
        <taxon>Candidatus Schekmaniibacteriota</taxon>
    </lineage>
</organism>
<dbReference type="PANTHER" id="PTHR32329:SF2">
    <property type="entry name" value="BIFUNCTIONAL PROTEIN [INCLUDES 2-HYDROXYACYL-COA DEHYDRATASE (N-TER) AND ITS ACTIVATOR DOMAIN (C_TERM)"/>
    <property type="match status" value="1"/>
</dbReference>
<dbReference type="AlphaFoldDB" id="A0A1F7RWM6"/>
<keyword evidence="4" id="KW-0411">Iron-sulfur</keyword>
<dbReference type="Pfam" id="PF01869">
    <property type="entry name" value="BcrAD_BadFG"/>
    <property type="match status" value="1"/>
</dbReference>
<evidence type="ECO:0000256" key="1">
    <source>
        <dbReference type="ARBA" id="ARBA00001966"/>
    </source>
</evidence>
<dbReference type="EMBL" id="MGDD01000176">
    <property type="protein sequence ID" value="OGL45458.1"/>
    <property type="molecule type" value="Genomic_DNA"/>
</dbReference>
<dbReference type="CDD" id="cd24036">
    <property type="entry name" value="ASKHA_NBD_BcrAD_BadFG_HgdC_HadI"/>
    <property type="match status" value="1"/>
</dbReference>
<evidence type="ECO:0000256" key="2">
    <source>
        <dbReference type="ARBA" id="ARBA00022723"/>
    </source>
</evidence>
<name>A0A1F7RWM6_9BACT</name>
<evidence type="ECO:0000256" key="4">
    <source>
        <dbReference type="ARBA" id="ARBA00023014"/>
    </source>
</evidence>